<keyword evidence="8" id="KW-1185">Reference proteome</keyword>
<protein>
    <submittedName>
        <fullName evidence="7">Carbohydrate ABC transporter substrate-binding protein (CUT1 family)</fullName>
    </submittedName>
</protein>
<dbReference type="EMBL" id="RKQG01000001">
    <property type="protein sequence ID" value="RPE36725.1"/>
    <property type="molecule type" value="Genomic_DNA"/>
</dbReference>
<dbReference type="PANTHER" id="PTHR43649">
    <property type="entry name" value="ARABINOSE-BINDING PROTEIN-RELATED"/>
    <property type="match status" value="1"/>
</dbReference>
<reference evidence="7 8" key="1">
    <citation type="submission" date="2018-11" db="EMBL/GenBank/DDBJ databases">
        <title>Sequencing the genomes of 1000 actinobacteria strains.</title>
        <authorList>
            <person name="Klenk H.-P."/>
        </authorList>
    </citation>
    <scope>NUCLEOTIDE SEQUENCE [LARGE SCALE GENOMIC DNA]</scope>
    <source>
        <strain evidence="7 8">DSM 44781</strain>
    </source>
</reference>
<evidence type="ECO:0000313" key="8">
    <source>
        <dbReference type="Proteomes" id="UP000266906"/>
    </source>
</evidence>
<keyword evidence="2 6" id="KW-0732">Signal</keyword>
<evidence type="ECO:0000256" key="4">
    <source>
        <dbReference type="ARBA" id="ARBA00023139"/>
    </source>
</evidence>
<dbReference type="InterPro" id="IPR006059">
    <property type="entry name" value="SBP"/>
</dbReference>
<evidence type="ECO:0000256" key="5">
    <source>
        <dbReference type="ARBA" id="ARBA00023288"/>
    </source>
</evidence>
<dbReference type="RefSeq" id="WP_123819640.1">
    <property type="nucleotide sequence ID" value="NZ_RKQG01000001.1"/>
</dbReference>
<keyword evidence="4" id="KW-0564">Palmitate</keyword>
<dbReference type="Pfam" id="PF01547">
    <property type="entry name" value="SBP_bac_1"/>
    <property type="match status" value="1"/>
</dbReference>
<keyword evidence="3" id="KW-0472">Membrane</keyword>
<feature type="signal peptide" evidence="6">
    <location>
        <begin position="1"/>
        <end position="20"/>
    </location>
</feature>
<dbReference type="SUPFAM" id="SSF53850">
    <property type="entry name" value="Periplasmic binding protein-like II"/>
    <property type="match status" value="1"/>
</dbReference>
<dbReference type="PANTHER" id="PTHR43649:SF33">
    <property type="entry name" value="POLYGALACTURONAN_RHAMNOGALACTURONAN-BINDING PROTEIN YTCQ"/>
    <property type="match status" value="1"/>
</dbReference>
<dbReference type="Gene3D" id="3.40.190.10">
    <property type="entry name" value="Periplasmic binding protein-like II"/>
    <property type="match status" value="2"/>
</dbReference>
<feature type="chain" id="PRO_5038533735" evidence="6">
    <location>
        <begin position="21"/>
        <end position="439"/>
    </location>
</feature>
<evidence type="ECO:0000256" key="6">
    <source>
        <dbReference type="SAM" id="SignalP"/>
    </source>
</evidence>
<dbReference type="AlphaFoldDB" id="A0A3N4S1D4"/>
<proteinExistence type="predicted"/>
<sequence length="439" mass="46809">MKQRSAALLAVALMSMTAVPACSGVSGGGGGGAAVAPSDPAKVSGDITVLTHKTDLAGDGTLARYAAEFNKTYPNVHVKFEPIVNYEGDVKIRLNSTDYGDVLMIPAAVPVADYPKFFAPLGTPADLDRKYRFIDGGAYNGQVYGIAVNGNATGLVYNKSVWKQAGVTDWPTTPEQFLADLRAIKAKTSATPLYTIYHEGWPMTAWQSYLGEASCDEAAGDKLATDPGPWAAGKELNGIDTLLYDVVHQQLTEKDPTTTAWEGSKSRLGTGKIGTLALASWAVPQMEAAARTAGADPADIGFMPFPVQQGGHFCSVISPDYREAVNVHSKHKEAARAWVDWFVDKSTYAQDQALLPTLRAGAMPAELKAYQDAGVQFIQLSQAKSAEVSKIDNQSEIGLNKPDYRQHIVDLARGAGSGSLDGYFAELNKKWAAAIKTVG</sequence>
<dbReference type="InterPro" id="IPR050490">
    <property type="entry name" value="Bact_solute-bd_prot1"/>
</dbReference>
<organism evidence="7 8">
    <name type="scientific">Kitasatospora cineracea</name>
    <dbReference type="NCBI Taxonomy" id="88074"/>
    <lineage>
        <taxon>Bacteria</taxon>
        <taxon>Bacillati</taxon>
        <taxon>Actinomycetota</taxon>
        <taxon>Actinomycetes</taxon>
        <taxon>Kitasatosporales</taxon>
        <taxon>Streptomycetaceae</taxon>
        <taxon>Kitasatospora</taxon>
    </lineage>
</organism>
<dbReference type="Proteomes" id="UP000266906">
    <property type="component" value="Unassembled WGS sequence"/>
</dbReference>
<gene>
    <name evidence="7" type="ORF">EDD38_5102</name>
</gene>
<evidence type="ECO:0000313" key="7">
    <source>
        <dbReference type="EMBL" id="RPE36725.1"/>
    </source>
</evidence>
<accession>A0A3N4S1D4</accession>
<keyword evidence="5" id="KW-0449">Lipoprotein</keyword>
<evidence type="ECO:0000256" key="1">
    <source>
        <dbReference type="ARBA" id="ARBA00022475"/>
    </source>
</evidence>
<keyword evidence="1" id="KW-1003">Cell membrane</keyword>
<name>A0A3N4S1D4_9ACTN</name>
<evidence type="ECO:0000256" key="3">
    <source>
        <dbReference type="ARBA" id="ARBA00023136"/>
    </source>
</evidence>
<evidence type="ECO:0000256" key="2">
    <source>
        <dbReference type="ARBA" id="ARBA00022729"/>
    </source>
</evidence>
<comment type="caution">
    <text evidence="7">The sequence shown here is derived from an EMBL/GenBank/DDBJ whole genome shotgun (WGS) entry which is preliminary data.</text>
</comment>